<reference evidence="6 8" key="2">
    <citation type="submission" date="2015-05" db="EMBL/GenBank/DDBJ databases">
        <title>Distinctive expansion of gene families associated with plant cell wall degradation and secondary metabolism in the genomes of grapevine trunk pathogens.</title>
        <authorList>
            <person name="Lawrence D.P."/>
            <person name="Travadon R."/>
            <person name="Rolshausen P.E."/>
            <person name="Baumgartner K."/>
        </authorList>
    </citation>
    <scope>NUCLEOTIDE SEQUENCE [LARGE SCALE GENOMIC DNA]</scope>
    <source>
        <strain evidence="6">DS831</strain>
    </source>
</reference>
<comment type="similarity">
    <text evidence="2">Belongs to the RRP17 family.</text>
</comment>
<dbReference type="GO" id="GO:0019843">
    <property type="term" value="F:rRNA binding"/>
    <property type="evidence" value="ECO:0007669"/>
    <property type="project" value="TreeGrafter"/>
</dbReference>
<accession>A0A0G2E127</accession>
<reference evidence="6 8" key="1">
    <citation type="submission" date="2015-03" db="EMBL/GenBank/DDBJ databases">
        <authorList>
            <person name="Morales-Cruz A."/>
            <person name="Amrine K.C."/>
            <person name="Cantu D."/>
        </authorList>
    </citation>
    <scope>NUCLEOTIDE SEQUENCE [LARGE SCALE GENOMIC DNA]</scope>
    <source>
        <strain evidence="6">DS831</strain>
    </source>
</reference>
<sequence>MAPPPRKRSKTAERPEEITFDNSARAEYLTGFHKRKQARIKHAQEQAVKREKEERVAQRKELRQQRKEDLERHVAEVNRMLKEANPDLQSSSDNEDDGEGEWNGIEEVGEGQKHEDVVDREEEYVDEDKYTTVTVETVDIDRDGFRKRHADDDDDDNDENEGGGDSEGRGATNEAGSKADGQKANGKRVWTKENPKSDKPKKKKKFRYESKAERKVTRDKQKAKSRTQAQARKTRGK</sequence>
<dbReference type="Proteomes" id="UP000034182">
    <property type="component" value="Unassembled WGS sequence"/>
</dbReference>
<evidence type="ECO:0000256" key="1">
    <source>
        <dbReference type="ARBA" id="ARBA00004604"/>
    </source>
</evidence>
<reference evidence="7 9" key="3">
    <citation type="submission" date="2017-01" db="EMBL/GenBank/DDBJ databases">
        <title>Draft genome sequence of Diplodia seriata F98.1, a fungal species involved in grapevine trunk diseases.</title>
        <authorList>
            <person name="Robert-Siegwald G."/>
            <person name="Vallet J."/>
            <person name="Abou-Mansour E."/>
            <person name="Xu J."/>
            <person name="Rey P."/>
            <person name="Bertsch C."/>
            <person name="Rego C."/>
            <person name="Larignon P."/>
            <person name="Fontaine F."/>
            <person name="Lebrun M.-H."/>
        </authorList>
    </citation>
    <scope>NUCLEOTIDE SEQUENCE [LARGE SCALE GENOMIC DNA]</scope>
    <source>
        <strain evidence="7 9">F98.1</strain>
    </source>
</reference>
<evidence type="ECO:0000313" key="7">
    <source>
        <dbReference type="EMBL" id="OMP84182.1"/>
    </source>
</evidence>
<dbReference type="GO" id="GO:0005730">
    <property type="term" value="C:nucleolus"/>
    <property type="evidence" value="ECO:0007669"/>
    <property type="project" value="UniProtKB-SubCell"/>
</dbReference>
<protein>
    <submittedName>
        <fullName evidence="6">Putative rrna processing protein rrp17</fullName>
    </submittedName>
    <submittedName>
        <fullName evidence="7">Ribosomal RNA-processing protein 17</fullName>
    </submittedName>
</protein>
<evidence type="ECO:0000256" key="5">
    <source>
        <dbReference type="SAM" id="MobiDB-lite"/>
    </source>
</evidence>
<name>A0A0G2E127_9PEZI</name>
<dbReference type="Proteomes" id="UP000190776">
    <property type="component" value="Unassembled WGS sequence"/>
</dbReference>
<dbReference type="STRING" id="420778.A0A0G2E127"/>
<organism evidence="6 8">
    <name type="scientific">Diplodia seriata</name>
    <dbReference type="NCBI Taxonomy" id="420778"/>
    <lineage>
        <taxon>Eukaryota</taxon>
        <taxon>Fungi</taxon>
        <taxon>Dikarya</taxon>
        <taxon>Ascomycota</taxon>
        <taxon>Pezizomycotina</taxon>
        <taxon>Dothideomycetes</taxon>
        <taxon>Dothideomycetes incertae sedis</taxon>
        <taxon>Botryosphaeriales</taxon>
        <taxon>Botryosphaeriaceae</taxon>
        <taxon>Diplodia</taxon>
    </lineage>
</organism>
<keyword evidence="3" id="KW-0175">Coiled coil</keyword>
<feature type="compositionally biased region" description="Basic and acidic residues" evidence="5">
    <location>
        <begin position="207"/>
        <end position="222"/>
    </location>
</feature>
<dbReference type="OrthoDB" id="551633at2759"/>
<feature type="compositionally biased region" description="Basic and acidic residues" evidence="5">
    <location>
        <begin position="42"/>
        <end position="85"/>
    </location>
</feature>
<proteinExistence type="inferred from homology"/>
<evidence type="ECO:0000313" key="8">
    <source>
        <dbReference type="Proteomes" id="UP000034182"/>
    </source>
</evidence>
<feature type="region of interest" description="Disordered" evidence="5">
    <location>
        <begin position="33"/>
        <end position="237"/>
    </location>
</feature>
<dbReference type="AlphaFoldDB" id="A0A0G2E127"/>
<gene>
    <name evidence="7" type="ORF">BK809_0001567</name>
    <name evidence="6" type="ORF">UCDDS831_g06836</name>
</gene>
<evidence type="ECO:0000256" key="4">
    <source>
        <dbReference type="ARBA" id="ARBA00023242"/>
    </source>
</evidence>
<dbReference type="PANTHER" id="PTHR14577:SF0">
    <property type="entry name" value="NUCLEOLAR PROTEIN 12"/>
    <property type="match status" value="1"/>
</dbReference>
<keyword evidence="4" id="KW-0539">Nucleus</keyword>
<evidence type="ECO:0000313" key="9">
    <source>
        <dbReference type="Proteomes" id="UP000190776"/>
    </source>
</evidence>
<dbReference type="InterPro" id="IPR019186">
    <property type="entry name" value="Nucleolar_protein_12"/>
</dbReference>
<dbReference type="EMBL" id="MSZU01000106">
    <property type="protein sequence ID" value="OMP84182.1"/>
    <property type="molecule type" value="Genomic_DNA"/>
</dbReference>
<dbReference type="Pfam" id="PF09805">
    <property type="entry name" value="Nop25"/>
    <property type="match status" value="1"/>
</dbReference>
<evidence type="ECO:0000256" key="3">
    <source>
        <dbReference type="ARBA" id="ARBA00023054"/>
    </source>
</evidence>
<dbReference type="PANTHER" id="PTHR14577">
    <property type="entry name" value="NUCLEOLAR PROTEIN 12"/>
    <property type="match status" value="1"/>
</dbReference>
<feature type="compositionally biased region" description="Acidic residues" evidence="5">
    <location>
        <begin position="152"/>
        <end position="164"/>
    </location>
</feature>
<comment type="caution">
    <text evidence="6">The sequence shown here is derived from an EMBL/GenBank/DDBJ whole genome shotgun (WGS) entry which is preliminary data.</text>
</comment>
<evidence type="ECO:0000313" key="6">
    <source>
        <dbReference type="EMBL" id="KKY16772.1"/>
    </source>
</evidence>
<dbReference type="EMBL" id="LAQI01000164">
    <property type="protein sequence ID" value="KKY16772.1"/>
    <property type="molecule type" value="Genomic_DNA"/>
</dbReference>
<evidence type="ECO:0000256" key="2">
    <source>
        <dbReference type="ARBA" id="ARBA00007175"/>
    </source>
</evidence>
<comment type="subcellular location">
    <subcellularLocation>
        <location evidence="1">Nucleus</location>
        <location evidence="1">Nucleolus</location>
    </subcellularLocation>
</comment>